<keyword evidence="9" id="KW-0811">Translocation</keyword>
<gene>
    <name evidence="10" type="primary">106667450</name>
</gene>
<accession>A0A8I6RR01</accession>
<dbReference type="GO" id="GO:0045039">
    <property type="term" value="P:protein insertion into mitochondrial inner membrane"/>
    <property type="evidence" value="ECO:0007669"/>
    <property type="project" value="UniProtKB-UniRule"/>
</dbReference>
<reference evidence="10" key="1">
    <citation type="submission" date="2022-01" db="UniProtKB">
        <authorList>
            <consortium name="EnsemblMetazoa"/>
        </authorList>
    </citation>
    <scope>IDENTIFICATION</scope>
</reference>
<dbReference type="GO" id="GO:0030943">
    <property type="term" value="F:mitochondrion targeting sequence binding"/>
    <property type="evidence" value="ECO:0007669"/>
    <property type="project" value="TreeGrafter"/>
</dbReference>
<comment type="subunit">
    <text evidence="9">Component of the TIM22 complex.</text>
</comment>
<dbReference type="GO" id="GO:0008320">
    <property type="term" value="F:protein transmembrane transporter activity"/>
    <property type="evidence" value="ECO:0007669"/>
    <property type="project" value="UniProtKB-UniRule"/>
</dbReference>
<evidence type="ECO:0000256" key="2">
    <source>
        <dbReference type="ARBA" id="ARBA00008444"/>
    </source>
</evidence>
<dbReference type="KEGG" id="clec:106667450"/>
<dbReference type="InterPro" id="IPR039175">
    <property type="entry name" value="TIM22"/>
</dbReference>
<evidence type="ECO:0000256" key="3">
    <source>
        <dbReference type="ARBA" id="ARBA00022692"/>
    </source>
</evidence>
<dbReference type="Pfam" id="PF02466">
    <property type="entry name" value="Tim17"/>
    <property type="match status" value="1"/>
</dbReference>
<proteinExistence type="inferred from homology"/>
<dbReference type="OrthoDB" id="75343at2759"/>
<dbReference type="GO" id="GO:0042721">
    <property type="term" value="C:TIM22 mitochondrial import inner membrane insertion complex"/>
    <property type="evidence" value="ECO:0007669"/>
    <property type="project" value="UniProtKB-UniRule"/>
</dbReference>
<keyword evidence="5" id="KW-1133">Transmembrane helix</keyword>
<dbReference type="PANTHER" id="PTHR14110:SF0">
    <property type="entry name" value="MITOCHONDRIAL IMPORT INNER MEMBRANE TRANSLOCASE SUBUNIT TIM22"/>
    <property type="match status" value="1"/>
</dbReference>
<keyword evidence="6 9" id="KW-0496">Mitochondrion</keyword>
<dbReference type="Proteomes" id="UP000494040">
    <property type="component" value="Unassembled WGS sequence"/>
</dbReference>
<dbReference type="PANTHER" id="PTHR14110">
    <property type="entry name" value="MITOCHONDRIAL IMPORT INNER MEMBRANE TRANSLOCASE SUBUNIT TIM22"/>
    <property type="match status" value="1"/>
</dbReference>
<comment type="function">
    <text evidence="8 9">Essential core component of the TIM22 complex, a complex that mediates the import and insertion of multi-pass transmembrane proteins into the mitochondrial inner membrane. In the TIM22 complex, it constitutes the voltage-activated and signal-gated channel. Forms a twin-pore translocase that uses the membrane potential as external driving force in 2 voltage-dependent steps.</text>
</comment>
<evidence type="ECO:0000256" key="6">
    <source>
        <dbReference type="ARBA" id="ARBA00023128"/>
    </source>
</evidence>
<evidence type="ECO:0000256" key="9">
    <source>
        <dbReference type="RuleBase" id="RU367038"/>
    </source>
</evidence>
<keyword evidence="3" id="KW-0812">Transmembrane</keyword>
<name>A0A8I6RR01_CIMLE</name>
<evidence type="ECO:0000256" key="7">
    <source>
        <dbReference type="ARBA" id="ARBA00023136"/>
    </source>
</evidence>
<keyword evidence="9" id="KW-0813">Transport</keyword>
<keyword evidence="4 9" id="KW-0999">Mitochondrion inner membrane</keyword>
<evidence type="ECO:0000256" key="1">
    <source>
        <dbReference type="ARBA" id="ARBA00004448"/>
    </source>
</evidence>
<keyword evidence="7" id="KW-0472">Membrane</keyword>
<protein>
    <recommendedName>
        <fullName evidence="9">Mitochondrial import inner membrane translocase subunit TIM22</fullName>
    </recommendedName>
</protein>
<organism evidence="10 11">
    <name type="scientific">Cimex lectularius</name>
    <name type="common">Bed bug</name>
    <name type="synonym">Acanthia lectularia</name>
    <dbReference type="NCBI Taxonomy" id="79782"/>
    <lineage>
        <taxon>Eukaryota</taxon>
        <taxon>Metazoa</taxon>
        <taxon>Ecdysozoa</taxon>
        <taxon>Arthropoda</taxon>
        <taxon>Hexapoda</taxon>
        <taxon>Insecta</taxon>
        <taxon>Pterygota</taxon>
        <taxon>Neoptera</taxon>
        <taxon>Paraneoptera</taxon>
        <taxon>Hemiptera</taxon>
        <taxon>Heteroptera</taxon>
        <taxon>Panheteroptera</taxon>
        <taxon>Cimicomorpha</taxon>
        <taxon>Cimicidae</taxon>
        <taxon>Cimex</taxon>
    </lineage>
</organism>
<dbReference type="AlphaFoldDB" id="A0A8I6RR01"/>
<comment type="similarity">
    <text evidence="2 9">Belongs to the Tim17/Tim22/Tim23 family.</text>
</comment>
<evidence type="ECO:0000313" key="11">
    <source>
        <dbReference type="Proteomes" id="UP000494040"/>
    </source>
</evidence>
<keyword evidence="9" id="KW-0653">Protein transport</keyword>
<evidence type="ECO:0000313" key="10">
    <source>
        <dbReference type="EnsemblMetazoa" id="XP_014250899.1"/>
    </source>
</evidence>
<dbReference type="EnsemblMetazoa" id="XM_014395413.2">
    <property type="protein sequence ID" value="XP_014250899.1"/>
    <property type="gene ID" value="LOC106667450"/>
</dbReference>
<keyword evidence="11" id="KW-1185">Reference proteome</keyword>
<evidence type="ECO:0000256" key="4">
    <source>
        <dbReference type="ARBA" id="ARBA00022792"/>
    </source>
</evidence>
<comment type="subcellular location">
    <subcellularLocation>
        <location evidence="1 9">Mitochondrion inner membrane</location>
        <topology evidence="1 9">Multi-pass membrane protein</topology>
    </subcellularLocation>
</comment>
<evidence type="ECO:0000256" key="5">
    <source>
        <dbReference type="ARBA" id="ARBA00022989"/>
    </source>
</evidence>
<evidence type="ECO:0000256" key="8">
    <source>
        <dbReference type="ARBA" id="ARBA00024713"/>
    </source>
</evidence>
<sequence>MSSGNDEATFLALQKYFLSGLRRPRDNMIIPSAIGRVDIKTNEEKQMEAALESCAFKTALSCVLGFGLGAAIGLFTSSVNPTVPVDGKTQTAREILREMKSASLGYGKNFAMVGALFAAVECTIESSRGRTDWMNGTLAGGVTGGIIGLRAGVKAGLFGAVGFAAFSTAVDYFMNRH</sequence>
<dbReference type="OMA" id="VNPNMAD"/>